<protein>
    <recommendedName>
        <fullName evidence="3">HipA N-terminal subdomain 1 domain-containing protein</fullName>
    </recommendedName>
</protein>
<evidence type="ECO:0008006" key="3">
    <source>
        <dbReference type="Google" id="ProtNLM"/>
    </source>
</evidence>
<evidence type="ECO:0000313" key="1">
    <source>
        <dbReference type="EMBL" id="AKO52052.1"/>
    </source>
</evidence>
<evidence type="ECO:0000313" key="2">
    <source>
        <dbReference type="Proteomes" id="UP000036406"/>
    </source>
</evidence>
<name>A0A0H4IAI3_9GAMM</name>
<accession>A0A0H4IAI3</accession>
<dbReference type="KEGG" id="mpq:ABA45_06095"/>
<dbReference type="Proteomes" id="UP000036406">
    <property type="component" value="Chromosome"/>
</dbReference>
<organism evidence="1 2">
    <name type="scientific">Marinobacter psychrophilus</name>
    <dbReference type="NCBI Taxonomy" id="330734"/>
    <lineage>
        <taxon>Bacteria</taxon>
        <taxon>Pseudomonadati</taxon>
        <taxon>Pseudomonadota</taxon>
        <taxon>Gammaproteobacteria</taxon>
        <taxon>Pseudomonadales</taxon>
        <taxon>Marinobacteraceae</taxon>
        <taxon>Marinobacter</taxon>
    </lineage>
</organism>
<dbReference type="STRING" id="330734.ABA45_06095"/>
<proteinExistence type="predicted"/>
<dbReference type="EMBL" id="CP011494">
    <property type="protein sequence ID" value="AKO52052.1"/>
    <property type="molecule type" value="Genomic_DNA"/>
</dbReference>
<sequence>MRSLVVYHNGKTVGVLSKQENIWKFSYANESAGALNLLEYECSLDLPTGRRRLTNEQLSQRIRNLPRSSLQKDSPKRMSLAGAQHKMLIDLGEDEIYKPEAGTSSTYILKPNHPGPDYSASVMNEYSITWFAGEMVITPANRSSAFKKWEDYRCS</sequence>
<dbReference type="AlphaFoldDB" id="A0A0H4IAI3"/>
<keyword evidence="2" id="KW-1185">Reference proteome</keyword>
<reference evidence="1 2" key="1">
    <citation type="submission" date="2015-05" db="EMBL/GenBank/DDBJ databases">
        <title>Complete genome of Marinobacter psychrophilus strain 20041T isolated from sea-ice of the Canadian Basin.</title>
        <authorList>
            <person name="Song L."/>
            <person name="Ren L."/>
            <person name="Yu Y."/>
            <person name="Wang X."/>
        </authorList>
    </citation>
    <scope>NUCLEOTIDE SEQUENCE [LARGE SCALE GENOMIC DNA]</scope>
    <source>
        <strain evidence="1 2">20041</strain>
    </source>
</reference>
<dbReference type="PATRIC" id="fig|330734.3.peg.1291"/>
<gene>
    <name evidence="1" type="ORF">ABA45_06095</name>
</gene>